<reference evidence="1" key="1">
    <citation type="journal article" date="2015" name="Nature">
        <title>Complex archaea that bridge the gap between prokaryotes and eukaryotes.</title>
        <authorList>
            <person name="Spang A."/>
            <person name="Saw J.H."/>
            <person name="Jorgensen S.L."/>
            <person name="Zaremba-Niedzwiedzka K."/>
            <person name="Martijn J."/>
            <person name="Lind A.E."/>
            <person name="van Eijk R."/>
            <person name="Schleper C."/>
            <person name="Guy L."/>
            <person name="Ettema T.J."/>
        </authorList>
    </citation>
    <scope>NUCLEOTIDE SEQUENCE</scope>
</reference>
<sequence>MTSKIKFPKQHRDLETQSIQREIEDKAVALDKDGNIILDRDIHCRSLYVDGDSLFIGGIKVRSPNPGDDAGYWKYTREEKQIQFTESAVPSDHASEHEVGGGDLVNHDDLTGFVADEHIPLAGVTLDVQQHLSIYD</sequence>
<dbReference type="EMBL" id="LAZR01027252">
    <property type="protein sequence ID" value="KKL66299.1"/>
    <property type="molecule type" value="Genomic_DNA"/>
</dbReference>
<organism evidence="1">
    <name type="scientific">marine sediment metagenome</name>
    <dbReference type="NCBI Taxonomy" id="412755"/>
    <lineage>
        <taxon>unclassified sequences</taxon>
        <taxon>metagenomes</taxon>
        <taxon>ecological metagenomes</taxon>
    </lineage>
</organism>
<comment type="caution">
    <text evidence="1">The sequence shown here is derived from an EMBL/GenBank/DDBJ whole genome shotgun (WGS) entry which is preliminary data.</text>
</comment>
<proteinExistence type="predicted"/>
<protein>
    <submittedName>
        <fullName evidence="1">Uncharacterized protein</fullName>
    </submittedName>
</protein>
<gene>
    <name evidence="1" type="ORF">LCGC14_2146360</name>
</gene>
<dbReference type="AlphaFoldDB" id="A0A0F9DX49"/>
<accession>A0A0F9DX49</accession>
<feature type="non-terminal residue" evidence="1">
    <location>
        <position position="136"/>
    </location>
</feature>
<evidence type="ECO:0000313" key="1">
    <source>
        <dbReference type="EMBL" id="KKL66299.1"/>
    </source>
</evidence>
<name>A0A0F9DX49_9ZZZZ</name>